<dbReference type="PANTHER" id="PTHR31751:SF7">
    <property type="entry name" value="THAP-TYPE DOMAIN-CONTAINING PROTEIN"/>
    <property type="match status" value="1"/>
</dbReference>
<evidence type="ECO:0000313" key="1">
    <source>
        <dbReference type="EnsemblMetazoa" id="G34248.1:cds"/>
    </source>
</evidence>
<dbReference type="EnsemblMetazoa" id="G34248.1">
    <property type="protein sequence ID" value="G34248.1:cds"/>
    <property type="gene ID" value="G34248"/>
</dbReference>
<protein>
    <submittedName>
        <fullName evidence="1">Uncharacterized protein</fullName>
    </submittedName>
</protein>
<reference evidence="1" key="1">
    <citation type="submission" date="2022-08" db="UniProtKB">
        <authorList>
            <consortium name="EnsemblMetazoa"/>
        </authorList>
    </citation>
    <scope>IDENTIFICATION</scope>
    <source>
        <strain evidence="1">05x7-T-G4-1.051#20</strain>
    </source>
</reference>
<evidence type="ECO:0000313" key="2">
    <source>
        <dbReference type="Proteomes" id="UP000005408"/>
    </source>
</evidence>
<keyword evidence="2" id="KW-1185">Reference proteome</keyword>
<dbReference type="AlphaFoldDB" id="A0A8W8MHQ3"/>
<proteinExistence type="predicted"/>
<dbReference type="PANTHER" id="PTHR31751">
    <property type="entry name" value="SI:CH211-108C17.2-RELATED-RELATED"/>
    <property type="match status" value="1"/>
</dbReference>
<dbReference type="Proteomes" id="UP000005408">
    <property type="component" value="Unassembled WGS sequence"/>
</dbReference>
<sequence length="635" mass="72470">MPKNYSKINPSSLKLLCNILTNANNIVDAVSDYQPNSQKSETEELERTVNVVSKDTAVTSTPGPSHIHSRFHTTCDVSDISSAGEYHRESDMSGIEEFCSSAKKAYEIEKSTSFINPFDLTIDEDEMCLLDDDSSDSDEEFQPNFNLTLRPSNADQLPIEYSDDESDTCDDDPADAAETDYKRVNSIEDVETLIADRPLLVYQQPLLDLANTQISTICKICNEAVSICVDNIGSATYLKWVCKLGHVANRFWIQKQESTLREFQNTDIIVLGDGRMDSPGHCAQYCSYTFMEYTSKKILCITTMDKRSTDRKSTNLEKACFLRGMQFFKDKGIKVVEVVTDAHVQIASVMRKDFPDIKHSFDVWHGTKNLGKKLTKISQEKGNKELSGWVKDVVNHYWHSAEVSTTCEEFLDVWYGMLHHIVNEHEWFVPFANSTVSTCQHGPLEDGSQTKEYLKKGSAAHNALRQIVMDKRLVKNIPYYLNCRSTSELENFQNLILVYSSKRHSYSPPVYRAINRLAALDHNSHAEREVMKNKDGSLRWQRSYNKKTSRWSVHPVKVEKNYSYVQDLIRHIITSRIEDDIGMNRPMELEADDPRRISAHLAPVPPPSTRDIVASQISRFENLNKTIEYWTAEGQ</sequence>
<accession>A0A8W8MHQ3</accession>
<organism evidence="1 2">
    <name type="scientific">Magallana gigas</name>
    <name type="common">Pacific oyster</name>
    <name type="synonym">Crassostrea gigas</name>
    <dbReference type="NCBI Taxonomy" id="29159"/>
    <lineage>
        <taxon>Eukaryota</taxon>
        <taxon>Metazoa</taxon>
        <taxon>Spiralia</taxon>
        <taxon>Lophotrochozoa</taxon>
        <taxon>Mollusca</taxon>
        <taxon>Bivalvia</taxon>
        <taxon>Autobranchia</taxon>
        <taxon>Pteriomorphia</taxon>
        <taxon>Ostreida</taxon>
        <taxon>Ostreoidea</taxon>
        <taxon>Ostreidae</taxon>
        <taxon>Magallana</taxon>
    </lineage>
</organism>
<name>A0A8W8MHQ3_MAGGI</name>